<evidence type="ECO:0000256" key="1">
    <source>
        <dbReference type="PROSITE-ProRule" id="PRU00409"/>
    </source>
</evidence>
<dbReference type="SUPFAM" id="SSF56059">
    <property type="entry name" value="Glutathione synthetase ATP-binding domain-like"/>
    <property type="match status" value="1"/>
</dbReference>
<accession>A0A1F6W7G5</accession>
<dbReference type="AlphaFoldDB" id="A0A1F6W7G5"/>
<dbReference type="InterPro" id="IPR013815">
    <property type="entry name" value="ATP_grasp_subdomain_1"/>
</dbReference>
<dbReference type="PANTHER" id="PTHR23132:SF23">
    <property type="entry name" value="D-ALANINE--D-ALANINE LIGASE B"/>
    <property type="match status" value="1"/>
</dbReference>
<dbReference type="GO" id="GO:0046872">
    <property type="term" value="F:metal ion binding"/>
    <property type="evidence" value="ECO:0007669"/>
    <property type="project" value="InterPro"/>
</dbReference>
<protein>
    <recommendedName>
        <fullName evidence="2">ATP-grasp domain-containing protein</fullName>
    </recommendedName>
</protein>
<dbReference type="STRING" id="1801754.A3D42_00425"/>
<reference evidence="3 4" key="1">
    <citation type="journal article" date="2016" name="Nat. Commun.">
        <title>Thousands of microbial genomes shed light on interconnected biogeochemical processes in an aquifer system.</title>
        <authorList>
            <person name="Anantharaman K."/>
            <person name="Brown C.T."/>
            <person name="Hug L.A."/>
            <person name="Sharon I."/>
            <person name="Castelle C.J."/>
            <person name="Probst A.J."/>
            <person name="Thomas B.C."/>
            <person name="Singh A."/>
            <person name="Wilkins M.J."/>
            <person name="Karaoz U."/>
            <person name="Brodie E.L."/>
            <person name="Williams K.H."/>
            <person name="Hubbard S.S."/>
            <person name="Banfield J.F."/>
        </authorList>
    </citation>
    <scope>NUCLEOTIDE SEQUENCE [LARGE SCALE GENOMIC DNA]</scope>
</reference>
<evidence type="ECO:0000313" key="4">
    <source>
        <dbReference type="Proteomes" id="UP000177777"/>
    </source>
</evidence>
<dbReference type="Gene3D" id="3.30.470.20">
    <property type="entry name" value="ATP-grasp fold, B domain"/>
    <property type="match status" value="1"/>
</dbReference>
<dbReference type="InterPro" id="IPR011761">
    <property type="entry name" value="ATP-grasp"/>
</dbReference>
<evidence type="ECO:0000259" key="2">
    <source>
        <dbReference type="PROSITE" id="PS50975"/>
    </source>
</evidence>
<dbReference type="GO" id="GO:0005524">
    <property type="term" value="F:ATP binding"/>
    <property type="evidence" value="ECO:0007669"/>
    <property type="project" value="UniProtKB-UniRule"/>
</dbReference>
<dbReference type="PANTHER" id="PTHR23132">
    <property type="entry name" value="D-ALANINE--D-ALANINE LIGASE"/>
    <property type="match status" value="1"/>
</dbReference>
<dbReference type="Gene3D" id="3.30.1490.20">
    <property type="entry name" value="ATP-grasp fold, A domain"/>
    <property type="match status" value="1"/>
</dbReference>
<organism evidence="3 4">
    <name type="scientific">Candidatus Nomurabacteria bacterium RIFCSPHIGHO2_02_FULL_41_18</name>
    <dbReference type="NCBI Taxonomy" id="1801754"/>
    <lineage>
        <taxon>Bacteria</taxon>
        <taxon>Candidatus Nomuraibacteriota</taxon>
    </lineage>
</organism>
<dbReference type="PROSITE" id="PS50975">
    <property type="entry name" value="ATP_GRASP"/>
    <property type="match status" value="1"/>
</dbReference>
<gene>
    <name evidence="3" type="ORF">A3D42_00425</name>
</gene>
<dbReference type="GO" id="GO:0008716">
    <property type="term" value="F:D-alanine-D-alanine ligase activity"/>
    <property type="evidence" value="ECO:0007669"/>
    <property type="project" value="TreeGrafter"/>
</dbReference>
<feature type="domain" description="ATP-grasp" evidence="2">
    <location>
        <begin position="111"/>
        <end position="317"/>
    </location>
</feature>
<evidence type="ECO:0000313" key="3">
    <source>
        <dbReference type="EMBL" id="OGI77887.1"/>
    </source>
</evidence>
<sequence>MRSDAKIKVGIVRGMAGDHYEFSLASGGDIISHITEHLSEKYKPVDIFIDKNYIWHASGIPINISDLAHKVDLIWNVAHPSQNGILNELGIPSVNTPVFPALLRDNHEMLTRHLRQIGVDVARKIVLPTYQADFDGPIQKYATQKAKEIHQKFSAPWIVKSYTEDADMGPVRGREGSQRPSASNGMGIHMAKTFPELVEAIEDGVRHNKSILIEEFILGKTVSTHSLREWRGEDIYVFPPEDFSKKEKENLSSLARELHSHIGAEYYLKVDFILHPRGRAYVVGFSFLPDVKKNSHFSRACQSVGAKAHHVMEHILEKAKI</sequence>
<proteinExistence type="predicted"/>
<dbReference type="Gene3D" id="3.40.50.20">
    <property type="match status" value="1"/>
</dbReference>
<keyword evidence="1" id="KW-0067">ATP-binding</keyword>
<name>A0A1F6W7G5_9BACT</name>
<comment type="caution">
    <text evidence="3">The sequence shown here is derived from an EMBL/GenBank/DDBJ whole genome shotgun (WGS) entry which is preliminary data.</text>
</comment>
<dbReference type="EMBL" id="MFUE01000008">
    <property type="protein sequence ID" value="OGI77887.1"/>
    <property type="molecule type" value="Genomic_DNA"/>
</dbReference>
<dbReference type="Proteomes" id="UP000177777">
    <property type="component" value="Unassembled WGS sequence"/>
</dbReference>
<keyword evidence="1" id="KW-0547">Nucleotide-binding</keyword>